<evidence type="ECO:0000313" key="6">
    <source>
        <dbReference type="Proteomes" id="UP000483820"/>
    </source>
</evidence>
<reference evidence="5" key="1">
    <citation type="submission" date="2017-08" db="EMBL/GenBank/DDBJ databases">
        <authorList>
            <person name="Fierst J.L."/>
        </authorList>
    </citation>
    <scope>NUCLEOTIDE SEQUENCE [LARGE SCALE GENOMIC DNA]</scope>
    <source>
        <strain evidence="5">PX439</strain>
    </source>
</reference>
<accession>A0A260ZLS2</accession>
<keyword evidence="2" id="KW-0732">Signal</keyword>
<protein>
    <recommendedName>
        <fullName evidence="7">Secreted protein</fullName>
    </recommendedName>
</protein>
<comment type="caution">
    <text evidence="4">The sequence shown here is derived from an EMBL/GenBank/DDBJ whole genome shotgun (WGS) entry which is preliminary data.</text>
</comment>
<feature type="compositionally biased region" description="Basic and acidic residues" evidence="1">
    <location>
        <begin position="139"/>
        <end position="166"/>
    </location>
</feature>
<evidence type="ECO:0000313" key="4">
    <source>
        <dbReference type="EMBL" id="OZF86295.1"/>
    </source>
</evidence>
<feature type="region of interest" description="Disordered" evidence="1">
    <location>
        <begin position="139"/>
        <end position="178"/>
    </location>
</feature>
<evidence type="ECO:0000313" key="3">
    <source>
        <dbReference type="EMBL" id="KAF1761214.1"/>
    </source>
</evidence>
<dbReference type="Proteomes" id="UP000216624">
    <property type="component" value="Unassembled WGS sequence"/>
</dbReference>
<feature type="signal peptide" evidence="2">
    <location>
        <begin position="1"/>
        <end position="16"/>
    </location>
</feature>
<name>A0A260ZLS2_CAERE</name>
<dbReference type="AlphaFoldDB" id="A0A260ZLS2"/>
<feature type="chain" id="PRO_5044571693" description="Secreted protein" evidence="2">
    <location>
        <begin position="17"/>
        <end position="178"/>
    </location>
</feature>
<sequence length="178" mass="20132">MFCLLITLIVVPVTTAVIGDDLSPYRWNLVPKPLLKRLCNLDDSLPVCAWKRHNLSKKTSFSKWQICRDHPELNLCKWHNGGMITAPIPATTTAKTEDSAEAPPTSESIFVNEPDMMLSSKWSNAEVLQETVRKELKTEPNRFDGRLHRESESAEPKDSIDEKFDESIMSANEDVFSA</sequence>
<dbReference type="EMBL" id="NMWX01000102">
    <property type="protein sequence ID" value="OZF86295.1"/>
    <property type="molecule type" value="Genomic_DNA"/>
</dbReference>
<evidence type="ECO:0000256" key="1">
    <source>
        <dbReference type="SAM" id="MobiDB-lite"/>
    </source>
</evidence>
<evidence type="ECO:0008006" key="7">
    <source>
        <dbReference type="Google" id="ProtNLM"/>
    </source>
</evidence>
<evidence type="ECO:0000256" key="2">
    <source>
        <dbReference type="SAM" id="SignalP"/>
    </source>
</evidence>
<organism evidence="4 5">
    <name type="scientific">Caenorhabditis remanei</name>
    <name type="common">Caenorhabditis vulgaris</name>
    <dbReference type="NCBI Taxonomy" id="31234"/>
    <lineage>
        <taxon>Eukaryota</taxon>
        <taxon>Metazoa</taxon>
        <taxon>Ecdysozoa</taxon>
        <taxon>Nematoda</taxon>
        <taxon>Chromadorea</taxon>
        <taxon>Rhabditida</taxon>
        <taxon>Rhabditina</taxon>
        <taxon>Rhabditomorpha</taxon>
        <taxon>Rhabditoidea</taxon>
        <taxon>Rhabditidae</taxon>
        <taxon>Peloderinae</taxon>
        <taxon>Caenorhabditis</taxon>
    </lineage>
</organism>
<proteinExistence type="predicted"/>
<dbReference type="Proteomes" id="UP000483820">
    <property type="component" value="Chromosome III"/>
</dbReference>
<reference evidence="4" key="2">
    <citation type="submission" date="2017-08" db="EMBL/GenBank/DDBJ databases">
        <authorList>
            <person name="de Groot N.N."/>
        </authorList>
    </citation>
    <scope>NUCLEOTIDE SEQUENCE [LARGE SCALE GENOMIC DNA]</scope>
    <source>
        <strain evidence="4">PX439</strain>
    </source>
</reference>
<gene>
    <name evidence="4" type="ORF">FL82_15066</name>
    <name evidence="3" type="ORF">GCK72_009468</name>
</gene>
<dbReference type="EMBL" id="WUAV01000003">
    <property type="protein sequence ID" value="KAF1761214.1"/>
    <property type="molecule type" value="Genomic_DNA"/>
</dbReference>
<feature type="non-terminal residue" evidence="4">
    <location>
        <position position="1"/>
    </location>
</feature>
<evidence type="ECO:0000313" key="5">
    <source>
        <dbReference type="Proteomes" id="UP000216624"/>
    </source>
</evidence>
<keyword evidence="5" id="KW-1185">Reference proteome</keyword>
<reference evidence="3 6" key="3">
    <citation type="submission" date="2019-12" db="EMBL/GenBank/DDBJ databases">
        <title>Chromosome-level assembly of the Caenorhabditis remanei genome.</title>
        <authorList>
            <person name="Teterina A.A."/>
            <person name="Willis J.H."/>
            <person name="Phillips P.C."/>
        </authorList>
    </citation>
    <scope>NUCLEOTIDE SEQUENCE [LARGE SCALE GENOMIC DNA]</scope>
    <source>
        <strain evidence="3 6">PX506</strain>
        <tissue evidence="3">Whole organism</tissue>
    </source>
</reference>